<evidence type="ECO:0000256" key="4">
    <source>
        <dbReference type="ARBA" id="ARBA00023136"/>
    </source>
</evidence>
<evidence type="ECO:0000256" key="5">
    <source>
        <dbReference type="SAM" id="Phobius"/>
    </source>
</evidence>
<evidence type="ECO:0000256" key="1">
    <source>
        <dbReference type="ARBA" id="ARBA00004141"/>
    </source>
</evidence>
<reference evidence="7" key="1">
    <citation type="submission" date="2021-03" db="EMBL/GenBank/DDBJ databases">
        <authorList>
            <person name="Lu T."/>
            <person name="Wang Q."/>
            <person name="Han X."/>
        </authorList>
    </citation>
    <scope>NUCLEOTIDE SEQUENCE</scope>
    <source>
        <strain evidence="7">WQ 2009</strain>
    </source>
</reference>
<organism evidence="7 8">
    <name type="scientific">Rhinopithecimicrobium faecis</name>
    <dbReference type="NCBI Taxonomy" id="2820698"/>
    <lineage>
        <taxon>Bacteria</taxon>
        <taxon>Pseudomonadati</taxon>
        <taxon>Bacteroidota</taxon>
        <taxon>Sphingobacteriia</taxon>
        <taxon>Sphingobacteriales</taxon>
        <taxon>Sphingobacteriaceae</taxon>
        <taxon>Rhinopithecimicrobium</taxon>
    </lineage>
</organism>
<proteinExistence type="predicted"/>
<gene>
    <name evidence="7" type="ORF">J5U18_06500</name>
</gene>
<dbReference type="Pfam" id="PF07291">
    <property type="entry name" value="MauE"/>
    <property type="match status" value="1"/>
</dbReference>
<dbReference type="InterPro" id="IPR009908">
    <property type="entry name" value="Methylamine_util_MauE"/>
</dbReference>
<dbReference type="GO" id="GO:0016020">
    <property type="term" value="C:membrane"/>
    <property type="evidence" value="ECO:0007669"/>
    <property type="project" value="UniProtKB-SubCell"/>
</dbReference>
<dbReference type="RefSeq" id="WP_353546701.1">
    <property type="nucleotide sequence ID" value="NZ_JAGKSB010000006.1"/>
</dbReference>
<evidence type="ECO:0000256" key="2">
    <source>
        <dbReference type="ARBA" id="ARBA00022692"/>
    </source>
</evidence>
<feature type="transmembrane region" description="Helical" evidence="5">
    <location>
        <begin position="59"/>
        <end position="82"/>
    </location>
</feature>
<evidence type="ECO:0000256" key="3">
    <source>
        <dbReference type="ARBA" id="ARBA00022989"/>
    </source>
</evidence>
<sequence>MSYNNVTPTKKNYILAAARLLTGLLFVFSGLIKANDPVGFGYKLQEYFLVFNLDVLNPYTTGIAIFICGLEIIFGVLLLVGIYPIMVSWGLLLMILFFTFLTFYSAFFEVVTSCGCFGDAIPLTPWESFGKDLVLLLFILVIFYYRRQIKPLFKESFNQGLVLISTVVISMAIGIYTANYLPFVDFLPYKKGANIPALMSLPAGAQLDEFAYEYKLKNTVSGEEKSVSDKVYLSEKIWEDSTWAIQGEPTSRLVKAGYKIPISDLLIFDEAGTDYTKELIENPYYNFIIVAQDLNQVQVKELLKINDITAKIATDYNLRAVLLTSSSAQDAGFLSDQLGLIFEIFYADAVPLKSMVRANPGIILMKDGVIINKWHYHNFPSLTELEKKYFNKDK</sequence>
<keyword evidence="3 5" id="KW-1133">Transmembrane helix</keyword>
<keyword evidence="8" id="KW-1185">Reference proteome</keyword>
<comment type="subcellular location">
    <subcellularLocation>
        <location evidence="1">Membrane</location>
        <topology evidence="1">Multi-pass membrane protein</topology>
    </subcellularLocation>
</comment>
<name>A0A8T4HET1_9SPHI</name>
<comment type="caution">
    <text evidence="7">The sequence shown here is derived from an EMBL/GenBank/DDBJ whole genome shotgun (WGS) entry which is preliminary data.</text>
</comment>
<feature type="transmembrane region" description="Helical" evidence="5">
    <location>
        <begin position="89"/>
        <end position="108"/>
    </location>
</feature>
<evidence type="ECO:0000313" key="7">
    <source>
        <dbReference type="EMBL" id="MBP3943211.1"/>
    </source>
</evidence>
<dbReference type="Proteomes" id="UP000679691">
    <property type="component" value="Unassembled WGS sequence"/>
</dbReference>
<dbReference type="EMBL" id="JAGKSB010000006">
    <property type="protein sequence ID" value="MBP3943211.1"/>
    <property type="molecule type" value="Genomic_DNA"/>
</dbReference>
<dbReference type="AlphaFoldDB" id="A0A8T4HET1"/>
<keyword evidence="2 5" id="KW-0812">Transmembrane</keyword>
<feature type="transmembrane region" description="Helical" evidence="5">
    <location>
        <begin position="157"/>
        <end position="178"/>
    </location>
</feature>
<keyword evidence="4 5" id="KW-0472">Membrane</keyword>
<evidence type="ECO:0000313" key="8">
    <source>
        <dbReference type="Proteomes" id="UP000679691"/>
    </source>
</evidence>
<dbReference type="NCBIfam" id="NF045576">
    <property type="entry name" value="BT_3928_fam"/>
    <property type="match status" value="1"/>
</dbReference>
<evidence type="ECO:0000259" key="6">
    <source>
        <dbReference type="Pfam" id="PF07291"/>
    </source>
</evidence>
<protein>
    <submittedName>
        <fullName evidence="7">DoxX family protein</fullName>
    </submittedName>
</protein>
<feature type="transmembrane region" description="Helical" evidence="5">
    <location>
        <begin position="12"/>
        <end position="32"/>
    </location>
</feature>
<feature type="transmembrane region" description="Helical" evidence="5">
    <location>
        <begin position="128"/>
        <end position="145"/>
    </location>
</feature>
<accession>A0A8T4HET1</accession>
<dbReference type="GO" id="GO:0030416">
    <property type="term" value="P:methylamine metabolic process"/>
    <property type="evidence" value="ECO:0007669"/>
    <property type="project" value="InterPro"/>
</dbReference>
<feature type="domain" description="Methylamine utilisation protein MauE" evidence="6">
    <location>
        <begin position="12"/>
        <end position="144"/>
    </location>
</feature>